<proteinExistence type="predicted"/>
<organism evidence="2 3">
    <name type="scientific">Iningainema tapete BLCC-T55</name>
    <dbReference type="NCBI Taxonomy" id="2748662"/>
    <lineage>
        <taxon>Bacteria</taxon>
        <taxon>Bacillati</taxon>
        <taxon>Cyanobacteriota</taxon>
        <taxon>Cyanophyceae</taxon>
        <taxon>Nostocales</taxon>
        <taxon>Scytonemataceae</taxon>
        <taxon>Iningainema tapete</taxon>
    </lineage>
</organism>
<name>A0A8J7CA29_9CYAN</name>
<comment type="caution">
    <text evidence="2">The sequence shown here is derived from an EMBL/GenBank/DDBJ whole genome shotgun (WGS) entry which is preliminary data.</text>
</comment>
<feature type="domain" description="DUF5615" evidence="1">
    <location>
        <begin position="1"/>
        <end position="105"/>
    </location>
</feature>
<keyword evidence="3" id="KW-1185">Reference proteome</keyword>
<dbReference type="Pfam" id="PF18480">
    <property type="entry name" value="DUF5615"/>
    <property type="match status" value="1"/>
</dbReference>
<gene>
    <name evidence="2" type="ORF">ICL16_43915</name>
</gene>
<dbReference type="AlphaFoldDB" id="A0A8J7CA29"/>
<dbReference type="EMBL" id="JACXAE010000134">
    <property type="protein sequence ID" value="MBD2778814.1"/>
    <property type="molecule type" value="Genomic_DNA"/>
</dbReference>
<dbReference type="Proteomes" id="UP000629098">
    <property type="component" value="Unassembled WGS sequence"/>
</dbReference>
<evidence type="ECO:0000313" key="3">
    <source>
        <dbReference type="Proteomes" id="UP000629098"/>
    </source>
</evidence>
<accession>A0A8J7CA29</accession>
<sequence>MNIWIDAQLPPTLALWLSNTFAVSATALKDLGLRDAQDIQIFDAARVAKVVIMTKDSDFVDLVCRLGTPPQILWLTCGNVTNRHLRQLLTATFPDALERLRQGEEIVEIGDIVSFN</sequence>
<protein>
    <submittedName>
        <fullName evidence="2">DUF5615 family PIN-like protein</fullName>
    </submittedName>
</protein>
<dbReference type="RefSeq" id="WP_190838938.1">
    <property type="nucleotide sequence ID" value="NZ_CAWPPI010000134.1"/>
</dbReference>
<evidence type="ECO:0000313" key="2">
    <source>
        <dbReference type="EMBL" id="MBD2778814.1"/>
    </source>
</evidence>
<evidence type="ECO:0000259" key="1">
    <source>
        <dbReference type="Pfam" id="PF18480"/>
    </source>
</evidence>
<dbReference type="InterPro" id="IPR041049">
    <property type="entry name" value="DUF5615"/>
</dbReference>
<reference evidence="2" key="1">
    <citation type="submission" date="2020-09" db="EMBL/GenBank/DDBJ databases">
        <title>Iningainema tapete sp. nov. (Scytonemataceae, Cyanobacteria) from greenhouses in central Florida (USA) produces two types of nodularin with biosynthetic potential for microcystin-LR and anabaenopeptins.</title>
        <authorList>
            <person name="Berthold D.E."/>
            <person name="Lefler F.W."/>
            <person name="Huang I.-S."/>
            <person name="Abdulla H."/>
            <person name="Zimba P.V."/>
            <person name="Laughinghouse H.D. IV."/>
        </authorList>
    </citation>
    <scope>NUCLEOTIDE SEQUENCE</scope>
    <source>
        <strain evidence="2">BLCCT55</strain>
    </source>
</reference>